<protein>
    <submittedName>
        <fullName evidence="1">Uncharacterized protein</fullName>
    </submittedName>
</protein>
<accession>H6X4Q2</accession>
<dbReference type="RefSeq" id="YP_007007600.1">
    <property type="nucleotide sequence ID" value="NC_019526.1"/>
</dbReference>
<evidence type="ECO:0000313" key="1">
    <source>
        <dbReference type="EMBL" id="AFA44718.1"/>
    </source>
</evidence>
<keyword evidence="2" id="KW-1185">Reference proteome</keyword>
<gene>
    <name evidence="1" type="ORF">RaK2_00445</name>
</gene>
<name>H6X4Q2_9CAUD</name>
<evidence type="ECO:0000313" key="2">
    <source>
        <dbReference type="Proteomes" id="UP000007524"/>
    </source>
</evidence>
<organism evidence="1 2">
    <name type="scientific">Klebsiella phage vB_KleM_RaK2</name>
    <dbReference type="NCBI Taxonomy" id="1147094"/>
    <lineage>
        <taxon>Viruses</taxon>
        <taxon>Duplodnaviria</taxon>
        <taxon>Heunggongvirae</taxon>
        <taxon>Uroviricota</taxon>
        <taxon>Caudoviricetes</taxon>
        <taxon>Alcyoneusvirus</taxon>
        <taxon>Alcyoneusvirus RaK2</taxon>
    </lineage>
</organism>
<sequence>MKLYFLFSFAEDMYGFAEVAESDGISSHTRHQKHPHEFYNNLFMFMQYKIFSSEFDNLDHPWELPLIDIPDEYVFQFMLMGLEDYDLVVYNYRTKRIMLGTHDSSIVYVSSTNDELASDEGNYRKSYGYIENDNDFILDFRVSEEERRKRETYQVELKPDNGYNEILEVLKPYYLDIVYKKYKRLLNHLSEKEPIGFETNSLRNSIIFPPRVMKYGEVSKHKMKLYPDDIEVLYHSWLNNDELYVENKKLMRISNNDDRLLQAWYNDSYSAFTDSNSEYWKNTGQK</sequence>
<dbReference type="EMBL" id="JQ513383">
    <property type="protein sequence ID" value="AFA44718.1"/>
    <property type="molecule type" value="Genomic_DNA"/>
</dbReference>
<dbReference type="KEGG" id="vg:14013033"/>
<dbReference type="OrthoDB" id="36418at10239"/>
<dbReference type="Proteomes" id="UP000007524">
    <property type="component" value="Segment"/>
</dbReference>
<proteinExistence type="predicted"/>
<dbReference type="GeneID" id="14013033"/>
<reference evidence="1 2" key="1">
    <citation type="journal article" date="2012" name="J. Virol.">
        <title>Genome of Klebsiella sp.-Infecting Bacteriophage vB_KleM_RaK2.</title>
        <authorList>
            <person name="Simoliunas E."/>
            <person name="Kaliniene L."/>
            <person name="Truncaite L."/>
            <person name="Klausa V."/>
            <person name="Zajanckauskaite A."/>
            <person name="Meskys R."/>
        </authorList>
    </citation>
    <scope>NUCLEOTIDE SEQUENCE [LARGE SCALE GENOMIC DNA]</scope>
</reference>